<proteinExistence type="predicted"/>
<keyword evidence="3" id="KW-1185">Reference proteome</keyword>
<dbReference type="EMBL" id="CP078075">
    <property type="protein sequence ID" value="WDM44144.1"/>
    <property type="molecule type" value="Genomic_DNA"/>
</dbReference>
<feature type="region of interest" description="Disordered" evidence="1">
    <location>
        <begin position="36"/>
        <end position="69"/>
    </location>
</feature>
<protein>
    <recommendedName>
        <fullName evidence="4">DUF559 domain-containing protein</fullName>
    </recommendedName>
</protein>
<sequence length="326" mass="35941">MTRIGELPPSLGPHFSVAEAREAGVPRSRLRANDLAAPFRGMRRRSDVGGTDAPAEAASTPGPHRAEQMQRRARAHEYAPRMHPEHFFAQETAAALWGAPLPLFRRLGEDDEDLPVHVGVFGTGSLPRLAGVTGHRMRQTTTAVCTLDGLRVTTPASTWASLGTLPLHDLVALGDYFCRVWRPGYGRPDTDRRPLTTPARLRAATASGRRVGVRRLREALTLVRTDAWSPRESKVRCILVEASLPEPELNIDVYDEHGGFIACVDLAYPGRKVAVEYHGIWHSSTYAHDVERIARLRAAGWTVIEVTADLVRRPADLISRVRQALG</sequence>
<evidence type="ECO:0000313" key="2">
    <source>
        <dbReference type="EMBL" id="WDM44144.1"/>
    </source>
</evidence>
<organism evidence="2 3">
    <name type="scientific">Microbacterium luteolum</name>
    <name type="common">Aureobacterium luteolum</name>
    <dbReference type="NCBI Taxonomy" id="69367"/>
    <lineage>
        <taxon>Bacteria</taxon>
        <taxon>Bacillati</taxon>
        <taxon>Actinomycetota</taxon>
        <taxon>Actinomycetes</taxon>
        <taxon>Micrococcales</taxon>
        <taxon>Microbacteriaceae</taxon>
        <taxon>Microbacterium</taxon>
    </lineage>
</organism>
<name>A0ABY7XPW6_MICLT</name>
<evidence type="ECO:0008006" key="4">
    <source>
        <dbReference type="Google" id="ProtNLM"/>
    </source>
</evidence>
<dbReference type="SUPFAM" id="SSF52980">
    <property type="entry name" value="Restriction endonuclease-like"/>
    <property type="match status" value="1"/>
</dbReference>
<evidence type="ECO:0000313" key="3">
    <source>
        <dbReference type="Proteomes" id="UP001215097"/>
    </source>
</evidence>
<dbReference type="RefSeq" id="WP_282214278.1">
    <property type="nucleotide sequence ID" value="NZ_BAAAUN010000001.1"/>
</dbReference>
<dbReference type="InterPro" id="IPR011335">
    <property type="entry name" value="Restrct_endonuc-II-like"/>
</dbReference>
<dbReference type="Proteomes" id="UP001215097">
    <property type="component" value="Chromosome"/>
</dbReference>
<gene>
    <name evidence="2" type="ORF">KV395_13200</name>
</gene>
<accession>A0ABY7XPW6</accession>
<reference evidence="2 3" key="1">
    <citation type="submission" date="2021-06" db="EMBL/GenBank/DDBJ databases">
        <title>Genome-based taxonomic framework of Microbacterium strains isolated from marine environment, the description of four new species and reclassification of four preexisting species.</title>
        <authorList>
            <person name="Lee S.D."/>
            <person name="Kim S.-M."/>
            <person name="Byeon Y.-S."/>
            <person name="Yang H.L."/>
            <person name="Kim I.S."/>
        </authorList>
    </citation>
    <scope>NUCLEOTIDE SEQUENCE [LARGE SCALE GENOMIC DNA]</scope>
    <source>
        <strain evidence="2 3">KACC 14465</strain>
    </source>
</reference>
<evidence type="ECO:0000256" key="1">
    <source>
        <dbReference type="SAM" id="MobiDB-lite"/>
    </source>
</evidence>
<dbReference type="Gene3D" id="3.40.960.10">
    <property type="entry name" value="VSR Endonuclease"/>
    <property type="match status" value="1"/>
</dbReference>